<dbReference type="GO" id="GO:0006015">
    <property type="term" value="P:5-phosphoribose 1-diphosphate biosynthetic process"/>
    <property type="evidence" value="ECO:0007669"/>
    <property type="project" value="TreeGrafter"/>
</dbReference>
<evidence type="ECO:0000313" key="13">
    <source>
        <dbReference type="Proteomes" id="UP000247152"/>
    </source>
</evidence>
<dbReference type="SMART" id="SM01400">
    <property type="entry name" value="Pribosyltran_N"/>
    <property type="match status" value="1"/>
</dbReference>
<dbReference type="EC" id="2.7.6.1" evidence="1"/>
<dbReference type="GO" id="GO:0006164">
    <property type="term" value="P:purine nucleotide biosynthetic process"/>
    <property type="evidence" value="ECO:0007669"/>
    <property type="project" value="TreeGrafter"/>
</dbReference>
<sequence length="300" mass="33757">MKKSPIIFALFGHDELTSTIHHKCHYELGKISFHQFPDKETLVKIESDVAKRVVIFVANLVHPNPKTLPLLFAAQTAKSLGASKIVLITPYLTYMRQDKVFQPGQGITSLYFAELISSYFDYLITVDPHLHRWPDLNAIYKIPTKVLHATYKISAWISQHVSNPILIGPDSESAQWVESIAQKSSVPFTILEKRRSSDTQVEISIPGIKQYQNATPILIDDIISTGMTMMETLAHLSALNMKPAVCIGVHAVFAENAYQKLLLSRATKIITCNTIPHTSNNIDVSQDIIYFLLNWNTINE</sequence>
<evidence type="ECO:0000259" key="10">
    <source>
        <dbReference type="Pfam" id="PF13793"/>
    </source>
</evidence>
<dbReference type="CDD" id="cd06223">
    <property type="entry name" value="PRTases_typeI"/>
    <property type="match status" value="1"/>
</dbReference>
<comment type="catalytic activity">
    <reaction evidence="7">
        <text>D-ribose 5-phosphate + ATP = 5-phospho-alpha-D-ribose 1-diphosphate + AMP + H(+)</text>
        <dbReference type="Rhea" id="RHEA:15609"/>
        <dbReference type="ChEBI" id="CHEBI:15378"/>
        <dbReference type="ChEBI" id="CHEBI:30616"/>
        <dbReference type="ChEBI" id="CHEBI:58017"/>
        <dbReference type="ChEBI" id="CHEBI:78346"/>
        <dbReference type="ChEBI" id="CHEBI:456215"/>
        <dbReference type="EC" id="2.7.6.1"/>
    </reaction>
</comment>
<feature type="domain" description="Phosphoribosyltransferase" evidence="9">
    <location>
        <begin position="149"/>
        <end position="284"/>
    </location>
</feature>
<dbReference type="NCBIfam" id="TIGR01251">
    <property type="entry name" value="ribP_PPkin"/>
    <property type="match status" value="1"/>
</dbReference>
<dbReference type="RefSeq" id="WP_110143000.1">
    <property type="nucleotide sequence ID" value="NZ_QHJG01000020.1"/>
</dbReference>
<dbReference type="InterPro" id="IPR029099">
    <property type="entry name" value="Pribosyltran_N"/>
</dbReference>
<evidence type="ECO:0000259" key="9">
    <source>
        <dbReference type="Pfam" id="PF00156"/>
    </source>
</evidence>
<dbReference type="InterPro" id="IPR000836">
    <property type="entry name" value="PRTase_dom"/>
</dbReference>
<dbReference type="Proteomes" id="UP000247152">
    <property type="component" value="Unassembled WGS sequence"/>
</dbReference>
<name>A0A317U413_9GAMM</name>
<dbReference type="Proteomes" id="UP000287374">
    <property type="component" value="Unassembled WGS sequence"/>
</dbReference>
<dbReference type="GO" id="GO:0016301">
    <property type="term" value="F:kinase activity"/>
    <property type="evidence" value="ECO:0007669"/>
    <property type="project" value="UniProtKB-KW"/>
</dbReference>
<dbReference type="EMBL" id="RZGX01000010">
    <property type="protein sequence ID" value="RUR22796.1"/>
    <property type="molecule type" value="Genomic_DNA"/>
</dbReference>
<protein>
    <recommendedName>
        <fullName evidence="1">ribose-phosphate diphosphokinase</fullName>
        <ecNumber evidence="1">2.7.6.1</ecNumber>
    </recommendedName>
</protein>
<evidence type="ECO:0000256" key="3">
    <source>
        <dbReference type="ARBA" id="ARBA00022727"/>
    </source>
</evidence>
<dbReference type="AlphaFoldDB" id="A0A317U413"/>
<dbReference type="EMBL" id="QHJG01000020">
    <property type="protein sequence ID" value="PWY55282.1"/>
    <property type="molecule type" value="Genomic_DNA"/>
</dbReference>
<accession>A0A317U413</accession>
<feature type="domain" description="Ribose-phosphate pyrophosphokinase N-terminal" evidence="10">
    <location>
        <begin position="7"/>
        <end position="117"/>
    </location>
</feature>
<organism evidence="11 13">
    <name type="scientific">Legionella qingyii</name>
    <dbReference type="NCBI Taxonomy" id="2184757"/>
    <lineage>
        <taxon>Bacteria</taxon>
        <taxon>Pseudomonadati</taxon>
        <taxon>Pseudomonadota</taxon>
        <taxon>Gammaproteobacteria</taxon>
        <taxon>Legionellales</taxon>
        <taxon>Legionellaceae</taxon>
        <taxon>Legionella</taxon>
    </lineage>
</organism>
<reference evidence="11 13" key="1">
    <citation type="submission" date="2018-05" db="EMBL/GenBank/DDBJ databases">
        <title>Legionella qingyii sp.nov., whole genome shotgun sequence.</title>
        <authorList>
            <person name="Wu H."/>
            <person name="Zhu Q."/>
            <person name="Hu C."/>
        </authorList>
    </citation>
    <scope>NUCLEOTIDE SEQUENCE [LARGE SCALE GENOMIC DNA]</scope>
    <source>
        <strain evidence="11 13">HEB18</strain>
    </source>
</reference>
<comment type="similarity">
    <text evidence="8">Belongs to the ribose-phosphate pyrophosphokinase family.</text>
</comment>
<keyword evidence="6" id="KW-0067">ATP-binding</keyword>
<evidence type="ECO:0000256" key="7">
    <source>
        <dbReference type="ARBA" id="ARBA00049535"/>
    </source>
</evidence>
<evidence type="ECO:0000256" key="2">
    <source>
        <dbReference type="ARBA" id="ARBA00022679"/>
    </source>
</evidence>
<reference evidence="12 14" key="2">
    <citation type="submission" date="2018-12" db="EMBL/GenBank/DDBJ databases">
        <title>Legionella sp,whole genome shotgun sequence.</title>
        <authorList>
            <person name="Wu H."/>
        </authorList>
    </citation>
    <scope>NUCLEOTIDE SEQUENCE [LARGE SCALE GENOMIC DNA]</scope>
    <source>
        <strain evidence="14">km489</strain>
        <strain evidence="12">Km489</strain>
    </source>
</reference>
<dbReference type="Gene3D" id="3.40.50.2020">
    <property type="match status" value="2"/>
</dbReference>
<evidence type="ECO:0000256" key="6">
    <source>
        <dbReference type="ARBA" id="ARBA00022840"/>
    </source>
</evidence>
<dbReference type="PANTHER" id="PTHR10210:SF32">
    <property type="entry name" value="RIBOSE-PHOSPHATE PYROPHOSPHOKINASE 2"/>
    <property type="match status" value="1"/>
</dbReference>
<keyword evidence="3 8" id="KW-0545">Nucleotide biosynthesis</keyword>
<dbReference type="GO" id="GO:0004749">
    <property type="term" value="F:ribose phosphate diphosphokinase activity"/>
    <property type="evidence" value="ECO:0007669"/>
    <property type="project" value="UniProtKB-EC"/>
</dbReference>
<dbReference type="SUPFAM" id="SSF53271">
    <property type="entry name" value="PRTase-like"/>
    <property type="match status" value="2"/>
</dbReference>
<dbReference type="InterPro" id="IPR005946">
    <property type="entry name" value="Rib-P_diPkinase"/>
</dbReference>
<evidence type="ECO:0000313" key="14">
    <source>
        <dbReference type="Proteomes" id="UP000287374"/>
    </source>
</evidence>
<keyword evidence="5" id="KW-0418">Kinase</keyword>
<dbReference type="NCBIfam" id="NF005537">
    <property type="entry name" value="PRK07199.1"/>
    <property type="match status" value="1"/>
</dbReference>
<dbReference type="PANTHER" id="PTHR10210">
    <property type="entry name" value="RIBOSE-PHOSPHATE DIPHOSPHOKINASE FAMILY MEMBER"/>
    <property type="match status" value="1"/>
</dbReference>
<comment type="caution">
    <text evidence="11">The sequence shown here is derived from an EMBL/GenBank/DDBJ whole genome shotgun (WGS) entry which is preliminary data.</text>
</comment>
<keyword evidence="4" id="KW-0547">Nucleotide-binding</keyword>
<dbReference type="InterPro" id="IPR029057">
    <property type="entry name" value="PRTase-like"/>
</dbReference>
<evidence type="ECO:0000256" key="4">
    <source>
        <dbReference type="ARBA" id="ARBA00022741"/>
    </source>
</evidence>
<dbReference type="GO" id="GO:0005524">
    <property type="term" value="F:ATP binding"/>
    <property type="evidence" value="ECO:0007669"/>
    <property type="project" value="UniProtKB-KW"/>
</dbReference>
<dbReference type="OrthoDB" id="324294at2"/>
<evidence type="ECO:0000256" key="8">
    <source>
        <dbReference type="RuleBase" id="RU004324"/>
    </source>
</evidence>
<dbReference type="Pfam" id="PF13793">
    <property type="entry name" value="Pribosyltran_N"/>
    <property type="match status" value="1"/>
</dbReference>
<keyword evidence="2 12" id="KW-0808">Transferase</keyword>
<dbReference type="Pfam" id="PF00156">
    <property type="entry name" value="Pribosyltran"/>
    <property type="match status" value="1"/>
</dbReference>
<proteinExistence type="inferred from homology"/>
<evidence type="ECO:0000313" key="11">
    <source>
        <dbReference type="EMBL" id="PWY55282.1"/>
    </source>
</evidence>
<dbReference type="GO" id="GO:0000287">
    <property type="term" value="F:magnesium ion binding"/>
    <property type="evidence" value="ECO:0007669"/>
    <property type="project" value="InterPro"/>
</dbReference>
<evidence type="ECO:0000313" key="12">
    <source>
        <dbReference type="EMBL" id="RUR22796.1"/>
    </source>
</evidence>
<dbReference type="GO" id="GO:0002189">
    <property type="term" value="C:ribose phosphate diphosphokinase complex"/>
    <property type="evidence" value="ECO:0007669"/>
    <property type="project" value="TreeGrafter"/>
</dbReference>
<dbReference type="FunFam" id="3.40.50.2020:FF:000014">
    <property type="entry name" value="Ribose-phosphate pyrophosphokinase 1"/>
    <property type="match status" value="1"/>
</dbReference>
<evidence type="ECO:0000256" key="1">
    <source>
        <dbReference type="ARBA" id="ARBA00013247"/>
    </source>
</evidence>
<evidence type="ECO:0000256" key="5">
    <source>
        <dbReference type="ARBA" id="ARBA00022777"/>
    </source>
</evidence>
<dbReference type="GO" id="GO:0005737">
    <property type="term" value="C:cytoplasm"/>
    <property type="evidence" value="ECO:0007669"/>
    <property type="project" value="TreeGrafter"/>
</dbReference>
<gene>
    <name evidence="12" type="primary">prs</name>
    <name evidence="11" type="ORF">DGG96_12505</name>
    <name evidence="12" type="ORF">ELY20_08730</name>
</gene>
<keyword evidence="14" id="KW-1185">Reference proteome</keyword>